<dbReference type="RefSeq" id="WP_274043514.1">
    <property type="nucleotide sequence ID" value="NZ_JANCPR020000002.1"/>
</dbReference>
<evidence type="ECO:0000313" key="2">
    <source>
        <dbReference type="EMBL" id="MDJ1130875.1"/>
    </source>
</evidence>
<gene>
    <name evidence="2" type="ORF">NMN56_002695</name>
</gene>
<proteinExistence type="predicted"/>
<feature type="region of interest" description="Disordered" evidence="1">
    <location>
        <begin position="1"/>
        <end position="44"/>
    </location>
</feature>
<dbReference type="EMBL" id="JANCPR020000002">
    <property type="protein sequence ID" value="MDJ1130875.1"/>
    <property type="molecule type" value="Genomic_DNA"/>
</dbReference>
<name>A0ABT6ZPA3_9ACTN</name>
<dbReference type="InterPro" id="IPR025447">
    <property type="entry name" value="DUF4192"/>
</dbReference>
<feature type="compositionally biased region" description="Basic and acidic residues" evidence="1">
    <location>
        <begin position="17"/>
        <end position="26"/>
    </location>
</feature>
<keyword evidence="3" id="KW-1185">Reference proteome</keyword>
<organism evidence="2 3">
    <name type="scientific">Streptomyces iconiensis</name>
    <dbReference type="NCBI Taxonomy" id="1384038"/>
    <lineage>
        <taxon>Bacteria</taxon>
        <taxon>Bacillati</taxon>
        <taxon>Actinomycetota</taxon>
        <taxon>Actinomycetes</taxon>
        <taxon>Kitasatosporales</taxon>
        <taxon>Streptomycetaceae</taxon>
        <taxon>Streptomyces</taxon>
    </lineage>
</organism>
<accession>A0ABT6ZPA3</accession>
<dbReference type="Pfam" id="PF13830">
    <property type="entry name" value="DUF4192"/>
    <property type="match status" value="1"/>
</dbReference>
<sequence>MTDHDRESSGNESPDAGDDHRPERVTDSGGSGGAGAVPTVGQRTDVSLRGPAELADSLPYLLGFYPDDSIVVVALHGERGRFGARIRMGIPDTDEGWQALAPQLAECLDATAQARGPRPDGAIVFLCQEPAEGESAGKEVMERFRPLIQRLRVACGELEMPVYEALCLSDGCYFSYCCPDPNCCHPDGMPLAAPGTSAMAAAATYAGVRVHGSLREMEKRFTALGPPFADQQERILDAVGAALVQRMLTAEGRRQLCDDTMALAGNLLGRFHRSISAAATQTAADAHDDGLLGHDEAAAMILGLQDRRTRDRAAEWMEGVDVSPALRLWRALARRCVGRYDGHAAALLALAGWVAWSGGDVATARVALGKALRADPDYLFAQLLHQACNEGLDPELLRRCMREERRLREAADSDDEPDPSWDTAP</sequence>
<evidence type="ECO:0000256" key="1">
    <source>
        <dbReference type="SAM" id="MobiDB-lite"/>
    </source>
</evidence>
<protein>
    <submittedName>
        <fullName evidence="2">DUF4192 domain-containing protein</fullName>
    </submittedName>
</protein>
<dbReference type="Proteomes" id="UP001214441">
    <property type="component" value="Unassembled WGS sequence"/>
</dbReference>
<reference evidence="2 3" key="1">
    <citation type="submission" date="2023-05" db="EMBL/GenBank/DDBJ databases">
        <title>Streptantibioticus silvisoli sp. nov., acidotolerant actinomycetes 1 from pine litter.</title>
        <authorList>
            <person name="Swiecimska M."/>
            <person name="Golinska P."/>
            <person name="Sangal V."/>
            <person name="Wachnowicz B."/>
            <person name="Goodfellow M."/>
        </authorList>
    </citation>
    <scope>NUCLEOTIDE SEQUENCE [LARGE SCALE GENOMIC DNA]</scope>
    <source>
        <strain evidence="2 3">DSM 42109</strain>
    </source>
</reference>
<comment type="caution">
    <text evidence="2">The sequence shown here is derived from an EMBL/GenBank/DDBJ whole genome shotgun (WGS) entry which is preliminary data.</text>
</comment>
<evidence type="ECO:0000313" key="3">
    <source>
        <dbReference type="Proteomes" id="UP001214441"/>
    </source>
</evidence>